<gene>
    <name evidence="1" type="ORF">FMA36_14115</name>
</gene>
<dbReference type="EMBL" id="CP041348">
    <property type="protein sequence ID" value="QHC36483.1"/>
    <property type="molecule type" value="Genomic_DNA"/>
</dbReference>
<accession>A0A857FQD1</accession>
<evidence type="ECO:0000313" key="1">
    <source>
        <dbReference type="EMBL" id="QHC36483.1"/>
    </source>
</evidence>
<proteinExistence type="predicted"/>
<name>A0A857FQD1_KOMXY</name>
<protein>
    <submittedName>
        <fullName evidence="1">Uncharacterized protein</fullName>
    </submittedName>
</protein>
<dbReference type="RefSeq" id="WP_159262955.1">
    <property type="nucleotide sequence ID" value="NZ_CP041348.1"/>
</dbReference>
<evidence type="ECO:0000313" key="2">
    <source>
        <dbReference type="Proteomes" id="UP000464674"/>
    </source>
</evidence>
<reference evidence="1 2" key="1">
    <citation type="journal article" date="2020" name="Carbohydr. Polym.">
        <title>Characterization and optimization of production of bacterial cellulose from strain CGMCC 17276 based on whole-genome analysis.</title>
        <authorList>
            <person name="Lu T."/>
            <person name="Gao H."/>
            <person name="Liao B."/>
            <person name="Wu J."/>
            <person name="Zhang W."/>
            <person name="Huang J."/>
            <person name="Liu M."/>
            <person name="Huang J."/>
            <person name="Chang Z."/>
            <person name="Jin M."/>
            <person name="Yi Z."/>
            <person name="Jiang D."/>
        </authorList>
    </citation>
    <scope>NUCLEOTIDE SEQUENCE [LARGE SCALE GENOMIC DNA]</scope>
    <source>
        <strain evidence="1 2">CGMCC 17276</strain>
    </source>
</reference>
<sequence>MAIPVRLCATKSYYRHNVQADNFTARHIVHASPQAAGKHALKHAVSIHDIKRAQGPMMGQTGPALHRWM</sequence>
<dbReference type="Proteomes" id="UP000464674">
    <property type="component" value="Chromosome"/>
</dbReference>
<organism evidence="1 2">
    <name type="scientific">Komagataeibacter xylinus</name>
    <name type="common">Gluconacetobacter xylinus</name>
    <dbReference type="NCBI Taxonomy" id="28448"/>
    <lineage>
        <taxon>Bacteria</taxon>
        <taxon>Pseudomonadati</taxon>
        <taxon>Pseudomonadota</taxon>
        <taxon>Alphaproteobacteria</taxon>
        <taxon>Acetobacterales</taxon>
        <taxon>Acetobacteraceae</taxon>
        <taxon>Komagataeibacter</taxon>
    </lineage>
</organism>
<dbReference type="AlphaFoldDB" id="A0A857FQD1"/>